<sequence length="45" mass="4881">MVNALKFRKSRFELSNWGKIDGSAELLGAAAGALSTWQWAGDTKP</sequence>
<gene>
    <name evidence="1" type="ORF">GA0061100_12624</name>
</gene>
<protein>
    <submittedName>
        <fullName evidence="1">Uncharacterized protein</fullName>
    </submittedName>
</protein>
<evidence type="ECO:0000313" key="2">
    <source>
        <dbReference type="Proteomes" id="UP000186228"/>
    </source>
</evidence>
<dbReference type="Proteomes" id="UP000186228">
    <property type="component" value="Unassembled WGS sequence"/>
</dbReference>
<organism evidence="1 2">
    <name type="scientific">Rhizobium hainanense</name>
    <dbReference type="NCBI Taxonomy" id="52131"/>
    <lineage>
        <taxon>Bacteria</taxon>
        <taxon>Pseudomonadati</taxon>
        <taxon>Pseudomonadota</taxon>
        <taxon>Alphaproteobacteria</taxon>
        <taxon>Hyphomicrobiales</taxon>
        <taxon>Rhizobiaceae</taxon>
        <taxon>Rhizobium/Agrobacterium group</taxon>
        <taxon>Rhizobium</taxon>
    </lineage>
</organism>
<accession>A0A1C3WKY2</accession>
<dbReference type="EMBL" id="FMAC01000026">
    <property type="protein sequence ID" value="SCB40693.1"/>
    <property type="molecule type" value="Genomic_DNA"/>
</dbReference>
<keyword evidence="2" id="KW-1185">Reference proteome</keyword>
<evidence type="ECO:0000313" key="1">
    <source>
        <dbReference type="EMBL" id="SCB40693.1"/>
    </source>
</evidence>
<proteinExistence type="predicted"/>
<reference evidence="2" key="1">
    <citation type="submission" date="2016-08" db="EMBL/GenBank/DDBJ databases">
        <authorList>
            <person name="Varghese N."/>
            <person name="Submissions Spin"/>
        </authorList>
    </citation>
    <scope>NUCLEOTIDE SEQUENCE [LARGE SCALE GENOMIC DNA]</scope>
    <source>
        <strain evidence="2">CCBAU 57015</strain>
    </source>
</reference>
<name>A0A1C3WKY2_9HYPH</name>
<dbReference type="AlphaFoldDB" id="A0A1C3WKY2"/>